<dbReference type="PANTHER" id="PTHR30349">
    <property type="entry name" value="PHAGE INTEGRASE-RELATED"/>
    <property type="match status" value="1"/>
</dbReference>
<reference evidence="3 4" key="1">
    <citation type="submission" date="2024-09" db="EMBL/GenBank/DDBJ databases">
        <authorList>
            <person name="Sun Q."/>
            <person name="Mori K."/>
        </authorList>
    </citation>
    <scope>NUCLEOTIDE SEQUENCE [LARGE SCALE GENOMIC DNA]</scope>
    <source>
        <strain evidence="3 4">JCM 1334</strain>
    </source>
</reference>
<dbReference type="InterPro" id="IPR013762">
    <property type="entry name" value="Integrase-like_cat_sf"/>
</dbReference>
<sequence>MSAAFSSGFAAHIEAMLEWRVGLGYAKTLVYPMKSFDRFCVTRRPGETILSLELVTAWCEEGTRTEWPAYKAHAIREFGKYLKIVDVEAFVLPAEWISHHARSLPHIFTDEELTTFFLAADSITACSASPFREYTIPVVFRLMLGCGLRPQEARRLHRRNVDLDKAIVMIEQTKYNKDRRVPIDAGMAALLARFDDLANLRRPGREFFFEHHPGQPYPGRWLTASYHRCRAMAGDLAPGSTPYTLRHNYATRTLTRWVEEGRDLNVWLPYLSAYMGHETYSATAYYIHLLPERLSATGLTGTAGIIPEVTP</sequence>
<gene>
    <name evidence="3" type="ORF">ACFFP1_22990</name>
</gene>
<evidence type="ECO:0000259" key="2">
    <source>
        <dbReference type="PROSITE" id="PS51898"/>
    </source>
</evidence>
<evidence type="ECO:0000256" key="1">
    <source>
        <dbReference type="ARBA" id="ARBA00023172"/>
    </source>
</evidence>
<dbReference type="Proteomes" id="UP001589702">
    <property type="component" value="Unassembled WGS sequence"/>
</dbReference>
<dbReference type="EMBL" id="JBHMBC010000040">
    <property type="protein sequence ID" value="MFB9822344.1"/>
    <property type="molecule type" value="Genomic_DNA"/>
</dbReference>
<dbReference type="PROSITE" id="PS51898">
    <property type="entry name" value="TYR_RECOMBINASE"/>
    <property type="match status" value="1"/>
</dbReference>
<keyword evidence="1" id="KW-0233">DNA recombination</keyword>
<dbReference type="Pfam" id="PF00589">
    <property type="entry name" value="Phage_integrase"/>
    <property type="match status" value="1"/>
</dbReference>
<evidence type="ECO:0000313" key="4">
    <source>
        <dbReference type="Proteomes" id="UP001589702"/>
    </source>
</evidence>
<dbReference type="PANTHER" id="PTHR30349:SF64">
    <property type="entry name" value="PROPHAGE INTEGRASE INTD-RELATED"/>
    <property type="match status" value="1"/>
</dbReference>
<comment type="caution">
    <text evidence="3">The sequence shown here is derived from an EMBL/GenBank/DDBJ whole genome shotgun (WGS) entry which is preliminary data.</text>
</comment>
<keyword evidence="4" id="KW-1185">Reference proteome</keyword>
<dbReference type="SUPFAM" id="SSF56349">
    <property type="entry name" value="DNA breaking-rejoining enzymes"/>
    <property type="match status" value="1"/>
</dbReference>
<feature type="domain" description="Tyr recombinase" evidence="2">
    <location>
        <begin position="103"/>
        <end position="299"/>
    </location>
</feature>
<dbReference type="InterPro" id="IPR011010">
    <property type="entry name" value="DNA_brk_join_enz"/>
</dbReference>
<evidence type="ECO:0000313" key="3">
    <source>
        <dbReference type="EMBL" id="MFB9822344.1"/>
    </source>
</evidence>
<dbReference type="InterPro" id="IPR050090">
    <property type="entry name" value="Tyrosine_recombinase_XerCD"/>
</dbReference>
<dbReference type="InterPro" id="IPR002104">
    <property type="entry name" value="Integrase_catalytic"/>
</dbReference>
<name>A0ABV5Y5S1_ARTRM</name>
<protein>
    <submittedName>
        <fullName evidence="3">Tyrosine-type recombinase/integrase</fullName>
    </submittedName>
</protein>
<proteinExistence type="predicted"/>
<accession>A0ABV5Y5S1</accession>
<organism evidence="3 4">
    <name type="scientific">Arthrobacter ramosus</name>
    <dbReference type="NCBI Taxonomy" id="1672"/>
    <lineage>
        <taxon>Bacteria</taxon>
        <taxon>Bacillati</taxon>
        <taxon>Actinomycetota</taxon>
        <taxon>Actinomycetes</taxon>
        <taxon>Micrococcales</taxon>
        <taxon>Micrococcaceae</taxon>
        <taxon>Arthrobacter</taxon>
    </lineage>
</organism>
<dbReference type="RefSeq" id="WP_234749274.1">
    <property type="nucleotide sequence ID" value="NZ_BAAAWN010000001.1"/>
</dbReference>
<dbReference type="Gene3D" id="1.10.443.10">
    <property type="entry name" value="Intergrase catalytic core"/>
    <property type="match status" value="1"/>
</dbReference>